<dbReference type="Gene3D" id="3.40.50.1820">
    <property type="entry name" value="alpha/beta hydrolase"/>
    <property type="match status" value="1"/>
</dbReference>
<reference evidence="1 2" key="1">
    <citation type="submission" date="2019-11" db="EMBL/GenBank/DDBJ databases">
        <title>Gordonia sp. nov., a novel actinobacterium isolated from mangrove soil in Hainan.</title>
        <authorList>
            <person name="Huang X."/>
            <person name="Xie Y."/>
            <person name="Chu X."/>
            <person name="Xiao K."/>
        </authorList>
    </citation>
    <scope>NUCLEOTIDE SEQUENCE [LARGE SCALE GENOMIC DNA]</scope>
    <source>
        <strain evidence="1 2">HNM0687</strain>
    </source>
</reference>
<accession>A0A6L7GJG3</accession>
<gene>
    <name evidence="1" type="ORF">GIY30_01680</name>
</gene>
<dbReference type="PROSITE" id="PS51257">
    <property type="entry name" value="PROKAR_LIPOPROTEIN"/>
    <property type="match status" value="1"/>
</dbReference>
<evidence type="ECO:0008006" key="3">
    <source>
        <dbReference type="Google" id="ProtNLM"/>
    </source>
</evidence>
<dbReference type="AlphaFoldDB" id="A0A6L7GJG3"/>
<dbReference type="InterPro" id="IPR029058">
    <property type="entry name" value="AB_hydrolase_fold"/>
</dbReference>
<proteinExistence type="predicted"/>
<dbReference type="SUPFAM" id="SSF53474">
    <property type="entry name" value="alpha/beta-Hydrolases"/>
    <property type="match status" value="1"/>
</dbReference>
<dbReference type="RefSeq" id="WP_160900247.1">
    <property type="nucleotide sequence ID" value="NZ_CP102850.1"/>
</dbReference>
<keyword evidence="2" id="KW-1185">Reference proteome</keyword>
<organism evidence="1 2">
    <name type="scientific">Gordonia mangrovi</name>
    <dbReference type="NCBI Taxonomy" id="2665643"/>
    <lineage>
        <taxon>Bacteria</taxon>
        <taxon>Bacillati</taxon>
        <taxon>Actinomycetota</taxon>
        <taxon>Actinomycetes</taxon>
        <taxon>Mycobacteriales</taxon>
        <taxon>Gordoniaceae</taxon>
        <taxon>Gordonia</taxon>
    </lineage>
</organism>
<comment type="caution">
    <text evidence="1">The sequence shown here is derived from an EMBL/GenBank/DDBJ whole genome shotgun (WGS) entry which is preliminary data.</text>
</comment>
<dbReference type="Proteomes" id="UP000475545">
    <property type="component" value="Unassembled WGS sequence"/>
</dbReference>
<evidence type="ECO:0000313" key="1">
    <source>
        <dbReference type="EMBL" id="MXP20079.1"/>
    </source>
</evidence>
<dbReference type="EMBL" id="WMBR01000001">
    <property type="protein sequence ID" value="MXP20079.1"/>
    <property type="molecule type" value="Genomic_DNA"/>
</dbReference>
<evidence type="ECO:0000313" key="2">
    <source>
        <dbReference type="Proteomes" id="UP000475545"/>
    </source>
</evidence>
<name>A0A6L7GJG3_9ACTN</name>
<sequence length="259" mass="27791">MRTLLQRFVIGLLVLITVVVAGCDSPPPPEDLGAGIITDDLGPDMRAYHQENTDPTGIVVWFHGMDSDGTEFTHNPKHRHFAEPFLRSGWVVVSASAGGNSFGNDAAMSAYRTLINRSRAEFGTRRLLFAGESMGVLPALRLYAEPEFAGIDGLVGVSPLTGLPPTMRGVDFIVEAWEGTVPQRADPLSEPASAYEHRRMLFFYSTADTVVPSAAGARAFAIRFGKAATVALRVCAGDHVDGSCYGGDAALAFARHDPR</sequence>
<protein>
    <recommendedName>
        <fullName evidence="3">Alpha/beta hydrolase</fullName>
    </recommendedName>
</protein>